<evidence type="ECO:0000313" key="2">
    <source>
        <dbReference type="EMBL" id="MEE2039480.1"/>
    </source>
</evidence>
<accession>A0ABU7KB76</accession>
<feature type="chain" id="PRO_5045176447" evidence="1">
    <location>
        <begin position="31"/>
        <end position="145"/>
    </location>
</feature>
<dbReference type="Proteomes" id="UP001356095">
    <property type="component" value="Unassembled WGS sequence"/>
</dbReference>
<protein>
    <submittedName>
        <fullName evidence="2">Spore-associated protein</fullName>
    </submittedName>
</protein>
<comment type="caution">
    <text evidence="2">The sequence shown here is derived from an EMBL/GenBank/DDBJ whole genome shotgun (WGS) entry which is preliminary data.</text>
</comment>
<name>A0ABU7KB76_9ACTN</name>
<keyword evidence="3" id="KW-1185">Reference proteome</keyword>
<evidence type="ECO:0000256" key="1">
    <source>
        <dbReference type="SAM" id="SignalP"/>
    </source>
</evidence>
<reference evidence="2 3" key="1">
    <citation type="submission" date="2023-08" db="EMBL/GenBank/DDBJ databases">
        <authorList>
            <person name="Girao M."/>
            <person name="Carvalho M.F."/>
        </authorList>
    </citation>
    <scope>NUCLEOTIDE SEQUENCE [LARGE SCALE GENOMIC DNA]</scope>
    <source>
        <strain evidence="2 3">CT-R113</strain>
    </source>
</reference>
<proteinExistence type="predicted"/>
<keyword evidence="1" id="KW-0732">Signal</keyword>
<sequence>MSLRRKRARGTWAGAAVVAAAVLVMSSATAAQGAEPRALCNAAVPDGALKYTQDAEGWPKPLPNGQGSVYLYYEGQTGYNCAVTVSNAGYADVGIRRTDGAGAPRWSNGSGTSGAVFIQAKDACIDVSGAAGDRSAAWFGTNCGA</sequence>
<feature type="signal peptide" evidence="1">
    <location>
        <begin position="1"/>
        <end position="30"/>
    </location>
</feature>
<evidence type="ECO:0000313" key="3">
    <source>
        <dbReference type="Proteomes" id="UP001356095"/>
    </source>
</evidence>
<organism evidence="2 3">
    <name type="scientific">Nocardiopsis codii</name>
    <dbReference type="NCBI Taxonomy" id="3065942"/>
    <lineage>
        <taxon>Bacteria</taxon>
        <taxon>Bacillati</taxon>
        <taxon>Actinomycetota</taxon>
        <taxon>Actinomycetes</taxon>
        <taxon>Streptosporangiales</taxon>
        <taxon>Nocardiopsidaceae</taxon>
        <taxon>Nocardiopsis</taxon>
    </lineage>
</organism>
<dbReference type="RefSeq" id="WP_330093252.1">
    <property type="nucleotide sequence ID" value="NZ_JAUZMY010000020.1"/>
</dbReference>
<gene>
    <name evidence="2" type="ORF">Q8791_19860</name>
</gene>
<dbReference type="EMBL" id="JAUZMY010000020">
    <property type="protein sequence ID" value="MEE2039480.1"/>
    <property type="molecule type" value="Genomic_DNA"/>
</dbReference>